<comment type="pathway">
    <text evidence="3">tRNA modification; 5-methoxycarbonylmethyl-2-thiouridine-tRNA biosynthesis.</text>
</comment>
<evidence type="ECO:0000256" key="4">
    <source>
        <dbReference type="ARBA" id="ARBA00009567"/>
    </source>
</evidence>
<proteinExistence type="inferred from homology"/>
<gene>
    <name evidence="9" type="ORF">THRCLA_07753</name>
</gene>
<dbReference type="GO" id="GO:0005829">
    <property type="term" value="C:cytosol"/>
    <property type="evidence" value="ECO:0007669"/>
    <property type="project" value="TreeGrafter"/>
</dbReference>
<dbReference type="EMBL" id="JNBS01002086">
    <property type="protein sequence ID" value="OQR95571.1"/>
    <property type="molecule type" value="Genomic_DNA"/>
</dbReference>
<evidence type="ECO:0000256" key="2">
    <source>
        <dbReference type="ARBA" id="ARBA00004496"/>
    </source>
</evidence>
<accession>A0A1V9ZCD3</accession>
<dbReference type="GO" id="GO:0005634">
    <property type="term" value="C:nucleus"/>
    <property type="evidence" value="ECO:0007669"/>
    <property type="project" value="UniProtKB-SubCell"/>
</dbReference>
<keyword evidence="6" id="KW-0963">Cytoplasm</keyword>
<dbReference type="GO" id="GO:0000049">
    <property type="term" value="F:tRNA binding"/>
    <property type="evidence" value="ECO:0007669"/>
    <property type="project" value="TreeGrafter"/>
</dbReference>
<comment type="caution">
    <text evidence="9">The sequence shown here is derived from an EMBL/GenBank/DDBJ whole genome shotgun (WGS) entry which is preliminary data.</text>
</comment>
<evidence type="ECO:0000256" key="1">
    <source>
        <dbReference type="ARBA" id="ARBA00004123"/>
    </source>
</evidence>
<dbReference type="InterPro" id="IPR019519">
    <property type="entry name" value="Elp5"/>
</dbReference>
<name>A0A1V9ZCD3_9STRA</name>
<comment type="similarity">
    <text evidence="4">Belongs to the ELP5 family.</text>
</comment>
<dbReference type="PANTHER" id="PTHR15641">
    <property type="entry name" value="ELONGATOR COMPLEX PROTEIN 5"/>
    <property type="match status" value="1"/>
</dbReference>
<sequence>MTNDVENFFKRKLPRQTNELVLIEESLAANGIGRLIMDQSLSLTTSVPLFYIQLENQKALNSVTLNYSEDLAGWLSKEPLDLLQRIENDVKAAVNSTPSVLVIDSLSPLLQTYALHSVLRLLHTLQKLPNTIGLVARYNASLYENQISQALRAQATTYLLVETHASIAAYHFLSKESKRFIPTSMHGMILMIRKSKSGKLTEAITYFNESLQFVASTDIQFDKKPNEPPAQDQLVAALSSDVNSPSSR</sequence>
<dbReference type="Proteomes" id="UP000243217">
    <property type="component" value="Unassembled WGS sequence"/>
</dbReference>
<evidence type="ECO:0000256" key="5">
    <source>
        <dbReference type="ARBA" id="ARBA00020264"/>
    </source>
</evidence>
<comment type="subcellular location">
    <subcellularLocation>
        <location evidence="2">Cytoplasm</location>
    </subcellularLocation>
    <subcellularLocation>
        <location evidence="1">Nucleus</location>
    </subcellularLocation>
</comment>
<keyword evidence="8" id="KW-0539">Nucleus</keyword>
<evidence type="ECO:0000256" key="8">
    <source>
        <dbReference type="ARBA" id="ARBA00023242"/>
    </source>
</evidence>
<dbReference type="OrthoDB" id="166907at2759"/>
<evidence type="ECO:0000256" key="6">
    <source>
        <dbReference type="ARBA" id="ARBA00022490"/>
    </source>
</evidence>
<dbReference type="PANTHER" id="PTHR15641:SF1">
    <property type="entry name" value="ELONGATOR COMPLEX PROTEIN 5"/>
    <property type="match status" value="1"/>
</dbReference>
<evidence type="ECO:0000256" key="7">
    <source>
        <dbReference type="ARBA" id="ARBA00022694"/>
    </source>
</evidence>
<dbReference type="GO" id="GO:0002098">
    <property type="term" value="P:tRNA wobble uridine modification"/>
    <property type="evidence" value="ECO:0007669"/>
    <property type="project" value="InterPro"/>
</dbReference>
<dbReference type="AlphaFoldDB" id="A0A1V9ZCD3"/>
<evidence type="ECO:0000313" key="9">
    <source>
        <dbReference type="EMBL" id="OQR95571.1"/>
    </source>
</evidence>
<dbReference type="UniPathway" id="UPA00988"/>
<protein>
    <recommendedName>
        <fullName evidence="5">Elongator complex protein 5</fullName>
    </recommendedName>
</protein>
<evidence type="ECO:0000313" key="10">
    <source>
        <dbReference type="Proteomes" id="UP000243217"/>
    </source>
</evidence>
<keyword evidence="10" id="KW-1185">Reference proteome</keyword>
<organism evidence="9 10">
    <name type="scientific">Thraustotheca clavata</name>
    <dbReference type="NCBI Taxonomy" id="74557"/>
    <lineage>
        <taxon>Eukaryota</taxon>
        <taxon>Sar</taxon>
        <taxon>Stramenopiles</taxon>
        <taxon>Oomycota</taxon>
        <taxon>Saprolegniomycetes</taxon>
        <taxon>Saprolegniales</taxon>
        <taxon>Achlyaceae</taxon>
        <taxon>Thraustotheca</taxon>
    </lineage>
</organism>
<evidence type="ECO:0000256" key="3">
    <source>
        <dbReference type="ARBA" id="ARBA00005043"/>
    </source>
</evidence>
<dbReference type="GO" id="GO:0033588">
    <property type="term" value="C:elongator holoenzyme complex"/>
    <property type="evidence" value="ECO:0007669"/>
    <property type="project" value="InterPro"/>
</dbReference>
<reference evidence="9 10" key="1">
    <citation type="journal article" date="2014" name="Genome Biol. Evol.">
        <title>The secreted proteins of Achlya hypogyna and Thraustotheca clavata identify the ancestral oomycete secretome and reveal gene acquisitions by horizontal gene transfer.</title>
        <authorList>
            <person name="Misner I."/>
            <person name="Blouin N."/>
            <person name="Leonard G."/>
            <person name="Richards T.A."/>
            <person name="Lane C.E."/>
        </authorList>
    </citation>
    <scope>NUCLEOTIDE SEQUENCE [LARGE SCALE GENOMIC DNA]</scope>
    <source>
        <strain evidence="9 10">ATCC 34112</strain>
    </source>
</reference>
<keyword evidence="7" id="KW-0819">tRNA processing</keyword>